<dbReference type="EMBL" id="WIUZ02000014">
    <property type="protein sequence ID" value="KAF9781328.1"/>
    <property type="molecule type" value="Genomic_DNA"/>
</dbReference>
<gene>
    <name evidence="2" type="ORF">BJ322DRAFT_270018</name>
</gene>
<feature type="transmembrane region" description="Helical" evidence="1">
    <location>
        <begin position="36"/>
        <end position="60"/>
    </location>
</feature>
<keyword evidence="1" id="KW-0812">Transmembrane</keyword>
<proteinExistence type="predicted"/>
<protein>
    <submittedName>
        <fullName evidence="2">Uncharacterized protein</fullName>
    </submittedName>
</protein>
<dbReference type="Proteomes" id="UP000736335">
    <property type="component" value="Unassembled WGS sequence"/>
</dbReference>
<reference evidence="2" key="2">
    <citation type="submission" date="2020-11" db="EMBL/GenBank/DDBJ databases">
        <authorList>
            <consortium name="DOE Joint Genome Institute"/>
            <person name="Kuo A."/>
            <person name="Miyauchi S."/>
            <person name="Kiss E."/>
            <person name="Drula E."/>
            <person name="Kohler A."/>
            <person name="Sanchez-Garcia M."/>
            <person name="Andreopoulos B."/>
            <person name="Barry K.W."/>
            <person name="Bonito G."/>
            <person name="Buee M."/>
            <person name="Carver A."/>
            <person name="Chen C."/>
            <person name="Cichocki N."/>
            <person name="Clum A."/>
            <person name="Culley D."/>
            <person name="Crous P.W."/>
            <person name="Fauchery L."/>
            <person name="Girlanda M."/>
            <person name="Hayes R."/>
            <person name="Keri Z."/>
            <person name="Labutti K."/>
            <person name="Lipzen A."/>
            <person name="Lombard V."/>
            <person name="Magnuson J."/>
            <person name="Maillard F."/>
            <person name="Morin E."/>
            <person name="Murat C."/>
            <person name="Nolan M."/>
            <person name="Ohm R."/>
            <person name="Pangilinan J."/>
            <person name="Pereira M."/>
            <person name="Perotto S."/>
            <person name="Peter M."/>
            <person name="Riley R."/>
            <person name="Sitrit Y."/>
            <person name="Stielow B."/>
            <person name="Szollosi G."/>
            <person name="Zifcakova L."/>
            <person name="Stursova M."/>
            <person name="Spatafora J.W."/>
            <person name="Tedersoo L."/>
            <person name="Vaario L.-M."/>
            <person name="Yamada A."/>
            <person name="Yan M."/>
            <person name="Wang P."/>
            <person name="Xu J."/>
            <person name="Bruns T."/>
            <person name="Baldrian P."/>
            <person name="Vilgalys R."/>
            <person name="Henrissat B."/>
            <person name="Grigoriev I.V."/>
            <person name="Hibbett D."/>
            <person name="Nagy L.G."/>
            <person name="Martin F.M."/>
        </authorList>
    </citation>
    <scope>NUCLEOTIDE SEQUENCE</scope>
    <source>
        <strain evidence="2">UH-Tt-Lm1</strain>
    </source>
</reference>
<evidence type="ECO:0000313" key="3">
    <source>
        <dbReference type="Proteomes" id="UP000736335"/>
    </source>
</evidence>
<sequence>MLSGRSSNLQKTTRLDSVFIRRTTDYAKKHDENLDIILIFVFFLLTLSAHVSHRLVYFLLSVQLSSPTSNQTSYRIQRTNENSPPCYPRHFQPVRHPGHGPHRPHYPGRSARHGRRSIWPRVCVFVDIPARRYHYHAGIAAAQRVYSKRAKVDD</sequence>
<keyword evidence="3" id="KW-1185">Reference proteome</keyword>
<keyword evidence="1" id="KW-1133">Transmembrane helix</keyword>
<accession>A0A9P6L387</accession>
<comment type="caution">
    <text evidence="2">The sequence shown here is derived from an EMBL/GenBank/DDBJ whole genome shotgun (WGS) entry which is preliminary data.</text>
</comment>
<organism evidence="2 3">
    <name type="scientific">Thelephora terrestris</name>
    <dbReference type="NCBI Taxonomy" id="56493"/>
    <lineage>
        <taxon>Eukaryota</taxon>
        <taxon>Fungi</taxon>
        <taxon>Dikarya</taxon>
        <taxon>Basidiomycota</taxon>
        <taxon>Agaricomycotina</taxon>
        <taxon>Agaricomycetes</taxon>
        <taxon>Thelephorales</taxon>
        <taxon>Thelephoraceae</taxon>
        <taxon>Thelephora</taxon>
    </lineage>
</organism>
<dbReference type="AlphaFoldDB" id="A0A9P6L387"/>
<keyword evidence="1" id="KW-0472">Membrane</keyword>
<evidence type="ECO:0000256" key="1">
    <source>
        <dbReference type="SAM" id="Phobius"/>
    </source>
</evidence>
<evidence type="ECO:0000313" key="2">
    <source>
        <dbReference type="EMBL" id="KAF9781328.1"/>
    </source>
</evidence>
<reference evidence="2" key="1">
    <citation type="journal article" date="2020" name="Nat. Commun.">
        <title>Large-scale genome sequencing of mycorrhizal fungi provides insights into the early evolution of symbiotic traits.</title>
        <authorList>
            <person name="Miyauchi S."/>
            <person name="Kiss E."/>
            <person name="Kuo A."/>
            <person name="Drula E."/>
            <person name="Kohler A."/>
            <person name="Sanchez-Garcia M."/>
            <person name="Morin E."/>
            <person name="Andreopoulos B."/>
            <person name="Barry K.W."/>
            <person name="Bonito G."/>
            <person name="Buee M."/>
            <person name="Carver A."/>
            <person name="Chen C."/>
            <person name="Cichocki N."/>
            <person name="Clum A."/>
            <person name="Culley D."/>
            <person name="Crous P.W."/>
            <person name="Fauchery L."/>
            <person name="Girlanda M."/>
            <person name="Hayes R.D."/>
            <person name="Keri Z."/>
            <person name="LaButti K."/>
            <person name="Lipzen A."/>
            <person name="Lombard V."/>
            <person name="Magnuson J."/>
            <person name="Maillard F."/>
            <person name="Murat C."/>
            <person name="Nolan M."/>
            <person name="Ohm R.A."/>
            <person name="Pangilinan J."/>
            <person name="Pereira M.F."/>
            <person name="Perotto S."/>
            <person name="Peter M."/>
            <person name="Pfister S."/>
            <person name="Riley R."/>
            <person name="Sitrit Y."/>
            <person name="Stielow J.B."/>
            <person name="Szollosi G."/>
            <person name="Zifcakova L."/>
            <person name="Stursova M."/>
            <person name="Spatafora J.W."/>
            <person name="Tedersoo L."/>
            <person name="Vaario L.M."/>
            <person name="Yamada A."/>
            <person name="Yan M."/>
            <person name="Wang P."/>
            <person name="Xu J."/>
            <person name="Bruns T."/>
            <person name="Baldrian P."/>
            <person name="Vilgalys R."/>
            <person name="Dunand C."/>
            <person name="Henrissat B."/>
            <person name="Grigoriev I.V."/>
            <person name="Hibbett D."/>
            <person name="Nagy L.G."/>
            <person name="Martin F.M."/>
        </authorList>
    </citation>
    <scope>NUCLEOTIDE SEQUENCE</scope>
    <source>
        <strain evidence="2">UH-Tt-Lm1</strain>
    </source>
</reference>
<name>A0A9P6L387_9AGAM</name>